<name>A0AA88CSS1_FICCA</name>
<dbReference type="Gene3D" id="1.25.40.20">
    <property type="entry name" value="Ankyrin repeat-containing domain"/>
    <property type="match status" value="1"/>
</dbReference>
<sequence length="328" mass="37731">MEEHGNSVVRELLDEYNYEEWSIQMKTYLLAQGLWDIVKKCGVRTPKRHEKAKLKVWTRKNAEALHVIQRSCGEDSFGVIKEITSAKIAWATLAYEYGPKPLEVKQRILRKKRNQILELFKNRVWRRKKRKATQKTLQLKMELAGTDPFNGDFQRHRPLFDAVGCGNWNAAKTYLDQHPDAVRARIHVSDRTPLHIAKDGFTVLAVAIHVGSIPIAKCLIKKNKELVNVVHRTYGIPVHHSVIYSDFQMARYLYSVTPQDVLTLRDNGKTGTSLISLYTPLDLLKHCPGLAITVDQVNKSPLLALSRCSKSLFPSRCQLGFWQRWVYD</sequence>
<dbReference type="SUPFAM" id="SSF48403">
    <property type="entry name" value="Ankyrin repeat"/>
    <property type="match status" value="1"/>
</dbReference>
<gene>
    <name evidence="2" type="ORF">TIFTF001_041894</name>
</gene>
<dbReference type="Proteomes" id="UP001187192">
    <property type="component" value="Unassembled WGS sequence"/>
</dbReference>
<feature type="domain" description="DUF4219" evidence="1">
    <location>
        <begin position="13"/>
        <end position="39"/>
    </location>
</feature>
<dbReference type="AlphaFoldDB" id="A0AA88CSS1"/>
<evidence type="ECO:0000259" key="1">
    <source>
        <dbReference type="Pfam" id="PF13961"/>
    </source>
</evidence>
<accession>A0AA88CSS1</accession>
<evidence type="ECO:0000313" key="3">
    <source>
        <dbReference type="Proteomes" id="UP001187192"/>
    </source>
</evidence>
<comment type="caution">
    <text evidence="2">The sequence shown here is derived from an EMBL/GenBank/DDBJ whole genome shotgun (WGS) entry which is preliminary data.</text>
</comment>
<proteinExistence type="predicted"/>
<reference evidence="2" key="1">
    <citation type="submission" date="2023-07" db="EMBL/GenBank/DDBJ databases">
        <title>draft genome sequence of fig (Ficus carica).</title>
        <authorList>
            <person name="Takahashi T."/>
            <person name="Nishimura K."/>
        </authorList>
    </citation>
    <scope>NUCLEOTIDE SEQUENCE</scope>
</reference>
<evidence type="ECO:0000313" key="2">
    <source>
        <dbReference type="EMBL" id="GMN33443.1"/>
    </source>
</evidence>
<dbReference type="InterPro" id="IPR025314">
    <property type="entry name" value="DUF4219"/>
</dbReference>
<dbReference type="EMBL" id="BTGU01002061">
    <property type="protein sequence ID" value="GMN33443.1"/>
    <property type="molecule type" value="Genomic_DNA"/>
</dbReference>
<organism evidence="2 3">
    <name type="scientific">Ficus carica</name>
    <name type="common">Common fig</name>
    <dbReference type="NCBI Taxonomy" id="3494"/>
    <lineage>
        <taxon>Eukaryota</taxon>
        <taxon>Viridiplantae</taxon>
        <taxon>Streptophyta</taxon>
        <taxon>Embryophyta</taxon>
        <taxon>Tracheophyta</taxon>
        <taxon>Spermatophyta</taxon>
        <taxon>Magnoliopsida</taxon>
        <taxon>eudicotyledons</taxon>
        <taxon>Gunneridae</taxon>
        <taxon>Pentapetalae</taxon>
        <taxon>rosids</taxon>
        <taxon>fabids</taxon>
        <taxon>Rosales</taxon>
        <taxon>Moraceae</taxon>
        <taxon>Ficeae</taxon>
        <taxon>Ficus</taxon>
    </lineage>
</organism>
<dbReference type="InterPro" id="IPR036770">
    <property type="entry name" value="Ankyrin_rpt-contain_sf"/>
</dbReference>
<dbReference type="Pfam" id="PF13961">
    <property type="entry name" value="DUF4219"/>
    <property type="match status" value="1"/>
</dbReference>
<keyword evidence="3" id="KW-1185">Reference proteome</keyword>
<protein>
    <recommendedName>
        <fullName evidence="1">DUF4219 domain-containing protein</fullName>
    </recommendedName>
</protein>